<organism evidence="1 2">
    <name type="scientific">Capsicum annuum</name>
    <name type="common">Capsicum pepper</name>
    <dbReference type="NCBI Taxonomy" id="4072"/>
    <lineage>
        <taxon>Eukaryota</taxon>
        <taxon>Viridiplantae</taxon>
        <taxon>Streptophyta</taxon>
        <taxon>Embryophyta</taxon>
        <taxon>Tracheophyta</taxon>
        <taxon>Spermatophyta</taxon>
        <taxon>Magnoliopsida</taxon>
        <taxon>eudicotyledons</taxon>
        <taxon>Gunneridae</taxon>
        <taxon>Pentapetalae</taxon>
        <taxon>asterids</taxon>
        <taxon>lamiids</taxon>
        <taxon>Solanales</taxon>
        <taxon>Solanaceae</taxon>
        <taxon>Solanoideae</taxon>
        <taxon>Capsiceae</taxon>
        <taxon>Capsicum</taxon>
    </lineage>
</organism>
<dbReference type="Gramene" id="PHT65945">
    <property type="protein sequence ID" value="PHT65945"/>
    <property type="gene ID" value="T459_30370"/>
</dbReference>
<name>A0A2G2Y853_CAPAN</name>
<dbReference type="Proteomes" id="UP000222542">
    <property type="component" value="Unassembled WGS sequence"/>
</dbReference>
<dbReference type="AlphaFoldDB" id="A0A2G2Y853"/>
<reference evidence="1 2" key="2">
    <citation type="journal article" date="2017" name="Genome Biol.">
        <title>New reference genome sequences of hot pepper reveal the massive evolution of plant disease-resistance genes by retroduplication.</title>
        <authorList>
            <person name="Kim S."/>
            <person name="Park J."/>
            <person name="Yeom S.I."/>
            <person name="Kim Y.M."/>
            <person name="Seo E."/>
            <person name="Kim K.T."/>
            <person name="Kim M.S."/>
            <person name="Lee J.M."/>
            <person name="Cheong K."/>
            <person name="Shin H.S."/>
            <person name="Kim S.B."/>
            <person name="Han K."/>
            <person name="Lee J."/>
            <person name="Park M."/>
            <person name="Lee H.A."/>
            <person name="Lee H.Y."/>
            <person name="Lee Y."/>
            <person name="Oh S."/>
            <person name="Lee J.H."/>
            <person name="Choi E."/>
            <person name="Choi E."/>
            <person name="Lee S.E."/>
            <person name="Jeon J."/>
            <person name="Kim H."/>
            <person name="Choi G."/>
            <person name="Song H."/>
            <person name="Lee J."/>
            <person name="Lee S.C."/>
            <person name="Kwon J.K."/>
            <person name="Lee H.Y."/>
            <person name="Koo N."/>
            <person name="Hong Y."/>
            <person name="Kim R.W."/>
            <person name="Kang W.H."/>
            <person name="Huh J.H."/>
            <person name="Kang B.C."/>
            <person name="Yang T.J."/>
            <person name="Lee Y.H."/>
            <person name="Bennetzen J.L."/>
            <person name="Choi D."/>
        </authorList>
    </citation>
    <scope>NUCLEOTIDE SEQUENCE [LARGE SCALE GENOMIC DNA]</scope>
    <source>
        <strain evidence="2">cv. CM334</strain>
    </source>
</reference>
<evidence type="ECO:0000313" key="1">
    <source>
        <dbReference type="EMBL" id="PHT65945.1"/>
    </source>
</evidence>
<accession>A0A2G2Y853</accession>
<sequence>MEKETEFFALIYILKQECGPCRQNTFGVYSNLAATYAVLERRLFILSDCQSQSTIRDVLNDLKTKVELSQPDVELRLLEVFYRKIYETIEDNPEIVRLTKKSIMHVSQYCISLDTHYMIALTYSHASFDRRNISCPSVYGQHEFGKVLLNIVPLVLVTAYALLVV</sequence>
<gene>
    <name evidence="1" type="ORF">T459_30370</name>
</gene>
<evidence type="ECO:0000313" key="2">
    <source>
        <dbReference type="Proteomes" id="UP000222542"/>
    </source>
</evidence>
<comment type="caution">
    <text evidence="1">The sequence shown here is derived from an EMBL/GenBank/DDBJ whole genome shotgun (WGS) entry which is preliminary data.</text>
</comment>
<proteinExistence type="predicted"/>
<dbReference type="EMBL" id="AYRZ02000012">
    <property type="protein sequence ID" value="PHT65945.1"/>
    <property type="molecule type" value="Genomic_DNA"/>
</dbReference>
<reference evidence="1 2" key="1">
    <citation type="journal article" date="2014" name="Nat. Genet.">
        <title>Genome sequence of the hot pepper provides insights into the evolution of pungency in Capsicum species.</title>
        <authorList>
            <person name="Kim S."/>
            <person name="Park M."/>
            <person name="Yeom S.I."/>
            <person name="Kim Y.M."/>
            <person name="Lee J.M."/>
            <person name="Lee H.A."/>
            <person name="Seo E."/>
            <person name="Choi J."/>
            <person name="Cheong K."/>
            <person name="Kim K.T."/>
            <person name="Jung K."/>
            <person name="Lee G.W."/>
            <person name="Oh S.K."/>
            <person name="Bae C."/>
            <person name="Kim S.B."/>
            <person name="Lee H.Y."/>
            <person name="Kim S.Y."/>
            <person name="Kim M.S."/>
            <person name="Kang B.C."/>
            <person name="Jo Y.D."/>
            <person name="Yang H.B."/>
            <person name="Jeong H.J."/>
            <person name="Kang W.H."/>
            <person name="Kwon J.K."/>
            <person name="Shin C."/>
            <person name="Lim J.Y."/>
            <person name="Park J.H."/>
            <person name="Huh J.H."/>
            <person name="Kim J.S."/>
            <person name="Kim B.D."/>
            <person name="Cohen O."/>
            <person name="Paran I."/>
            <person name="Suh M.C."/>
            <person name="Lee S.B."/>
            <person name="Kim Y.K."/>
            <person name="Shin Y."/>
            <person name="Noh S.J."/>
            <person name="Park J."/>
            <person name="Seo Y.S."/>
            <person name="Kwon S.Y."/>
            <person name="Kim H.A."/>
            <person name="Park J.M."/>
            <person name="Kim H.J."/>
            <person name="Choi S.B."/>
            <person name="Bosland P.W."/>
            <person name="Reeves G."/>
            <person name="Jo S.H."/>
            <person name="Lee B.W."/>
            <person name="Cho H.T."/>
            <person name="Choi H.S."/>
            <person name="Lee M.S."/>
            <person name="Yu Y."/>
            <person name="Do Choi Y."/>
            <person name="Park B.S."/>
            <person name="van Deynze A."/>
            <person name="Ashrafi H."/>
            <person name="Hill T."/>
            <person name="Kim W.T."/>
            <person name="Pai H.S."/>
            <person name="Ahn H.K."/>
            <person name="Yeam I."/>
            <person name="Giovannoni J.J."/>
            <person name="Rose J.K."/>
            <person name="Sorensen I."/>
            <person name="Lee S.J."/>
            <person name="Kim R.W."/>
            <person name="Choi I.Y."/>
            <person name="Choi B.S."/>
            <person name="Lim J.S."/>
            <person name="Lee Y.H."/>
            <person name="Choi D."/>
        </authorList>
    </citation>
    <scope>NUCLEOTIDE SEQUENCE [LARGE SCALE GENOMIC DNA]</scope>
    <source>
        <strain evidence="2">cv. CM334</strain>
    </source>
</reference>
<keyword evidence="2" id="KW-1185">Reference proteome</keyword>
<protein>
    <submittedName>
        <fullName evidence="1">Uncharacterized protein</fullName>
    </submittedName>
</protein>
<dbReference type="STRING" id="4072.A0A2G2Y853"/>